<dbReference type="InterPro" id="IPR000182">
    <property type="entry name" value="GNAT_dom"/>
</dbReference>
<evidence type="ECO:0000256" key="2">
    <source>
        <dbReference type="ARBA" id="ARBA00023315"/>
    </source>
</evidence>
<gene>
    <name evidence="4" type="ORF">D5F53_17330</name>
</gene>
<evidence type="ECO:0000313" key="4">
    <source>
        <dbReference type="EMBL" id="AYB47863.1"/>
    </source>
</evidence>
<evidence type="ECO:0000313" key="5">
    <source>
        <dbReference type="Proteomes" id="UP000266552"/>
    </source>
</evidence>
<evidence type="ECO:0000259" key="3">
    <source>
        <dbReference type="PROSITE" id="PS51186"/>
    </source>
</evidence>
<dbReference type="GO" id="GO:0016747">
    <property type="term" value="F:acyltransferase activity, transferring groups other than amino-acyl groups"/>
    <property type="evidence" value="ECO:0007669"/>
    <property type="project" value="InterPro"/>
</dbReference>
<organism evidence="4 5">
    <name type="scientific">Paenibacillus lautus</name>
    <name type="common">Bacillus lautus</name>
    <dbReference type="NCBI Taxonomy" id="1401"/>
    <lineage>
        <taxon>Bacteria</taxon>
        <taxon>Bacillati</taxon>
        <taxon>Bacillota</taxon>
        <taxon>Bacilli</taxon>
        <taxon>Bacillales</taxon>
        <taxon>Paenibacillaceae</taxon>
        <taxon>Paenibacillus</taxon>
    </lineage>
</organism>
<dbReference type="AlphaFoldDB" id="A0A385TWJ2"/>
<dbReference type="Proteomes" id="UP000266552">
    <property type="component" value="Chromosome"/>
</dbReference>
<feature type="domain" description="N-acetyltransferase" evidence="3">
    <location>
        <begin position="5"/>
        <end position="143"/>
    </location>
</feature>
<accession>A0A385TWJ2</accession>
<evidence type="ECO:0000256" key="1">
    <source>
        <dbReference type="ARBA" id="ARBA00022679"/>
    </source>
</evidence>
<proteinExistence type="predicted"/>
<dbReference type="InterPro" id="IPR050832">
    <property type="entry name" value="Bact_Acetyltransf"/>
</dbReference>
<name>A0A385TWJ2_PAELA</name>
<dbReference type="SUPFAM" id="SSF55729">
    <property type="entry name" value="Acyl-CoA N-acyltransferases (Nat)"/>
    <property type="match status" value="1"/>
</dbReference>
<keyword evidence="1 4" id="KW-0808">Transferase</keyword>
<dbReference type="EMBL" id="CP032412">
    <property type="protein sequence ID" value="AYB47863.1"/>
    <property type="molecule type" value="Genomic_DNA"/>
</dbReference>
<dbReference type="RefSeq" id="WP_119851237.1">
    <property type="nucleotide sequence ID" value="NZ_CP032412.1"/>
</dbReference>
<reference evidence="4 5" key="1">
    <citation type="submission" date="2018-09" db="EMBL/GenBank/DDBJ databases">
        <title>Genome Sequence of Paenibacillus lautus Strain E7593-69, Azo Dye-Degrading Bacteria, Isolated from Commercial Tattoo Inks.</title>
        <authorList>
            <person name="Nho S.W."/>
            <person name="Kim S.-J."/>
            <person name="Kweon O."/>
            <person name="Cerniglia C.E."/>
        </authorList>
    </citation>
    <scope>NUCLEOTIDE SEQUENCE [LARGE SCALE GENOMIC DNA]</scope>
    <source>
        <strain evidence="4 5">E7593-69</strain>
    </source>
</reference>
<dbReference type="Pfam" id="PF00583">
    <property type="entry name" value="Acetyltransf_1"/>
    <property type="match status" value="1"/>
</dbReference>
<sequence>MEKVKLIRLASPTDASVLDRLNEEFNGGRMPLEEIEYSLQQSDEIVAIAYLGDEPVGFACAQSFKSFCYRELVGEITEMYIQERARRQGLAGMLLVFLEEQLIARGVSTVKVLTGHCNRQAIGAYEKSGYKREDEVLLEKELG</sequence>
<dbReference type="KEGG" id="plw:D5F53_17330"/>
<dbReference type="PROSITE" id="PS51186">
    <property type="entry name" value="GNAT"/>
    <property type="match status" value="1"/>
</dbReference>
<keyword evidence="5" id="KW-1185">Reference proteome</keyword>
<dbReference type="InterPro" id="IPR016181">
    <property type="entry name" value="Acyl_CoA_acyltransferase"/>
</dbReference>
<keyword evidence="2" id="KW-0012">Acyltransferase</keyword>
<dbReference type="Gene3D" id="3.40.630.30">
    <property type="match status" value="1"/>
</dbReference>
<protein>
    <submittedName>
        <fullName evidence="4">GNAT family N-acetyltransferase</fullName>
    </submittedName>
</protein>
<dbReference type="CDD" id="cd04301">
    <property type="entry name" value="NAT_SF"/>
    <property type="match status" value="1"/>
</dbReference>
<dbReference type="PANTHER" id="PTHR43877">
    <property type="entry name" value="AMINOALKYLPHOSPHONATE N-ACETYLTRANSFERASE-RELATED-RELATED"/>
    <property type="match status" value="1"/>
</dbReference>